<gene>
    <name evidence="8" type="ORF">GN958_ATG04649</name>
</gene>
<reference evidence="8" key="1">
    <citation type="submission" date="2020-03" db="EMBL/GenBank/DDBJ databases">
        <title>Hybrid Assembly of Korean Phytophthora infestans isolates.</title>
        <authorList>
            <person name="Prokchorchik M."/>
            <person name="Lee Y."/>
            <person name="Seo J."/>
            <person name="Cho J.-H."/>
            <person name="Park Y.-E."/>
            <person name="Jang D.-C."/>
            <person name="Im J.-S."/>
            <person name="Choi J.-G."/>
            <person name="Park H.-J."/>
            <person name="Lee G.-B."/>
            <person name="Lee Y.-G."/>
            <person name="Hong S.-Y."/>
            <person name="Cho K."/>
            <person name="Sohn K.H."/>
        </authorList>
    </citation>
    <scope>NUCLEOTIDE SEQUENCE</scope>
    <source>
        <strain evidence="8">KR_2_A2</strain>
    </source>
</reference>
<name>A0A8S9V3V2_PHYIN</name>
<dbReference type="Proteomes" id="UP000704712">
    <property type="component" value="Unassembled WGS sequence"/>
</dbReference>
<feature type="domain" description="RxLR effector PexRD54 WY" evidence="7">
    <location>
        <begin position="44"/>
        <end position="85"/>
    </location>
</feature>
<evidence type="ECO:0000256" key="6">
    <source>
        <dbReference type="ARBA" id="ARBA00023026"/>
    </source>
</evidence>
<protein>
    <recommendedName>
        <fullName evidence="7">RxLR effector PexRD54 WY domain-containing protein</fullName>
    </recommendedName>
</protein>
<dbReference type="GO" id="GO:0005576">
    <property type="term" value="C:extracellular region"/>
    <property type="evidence" value="ECO:0007669"/>
    <property type="project" value="UniProtKB-SubCell"/>
</dbReference>
<evidence type="ECO:0000256" key="4">
    <source>
        <dbReference type="ARBA" id="ARBA00022525"/>
    </source>
</evidence>
<evidence type="ECO:0000313" key="8">
    <source>
        <dbReference type="EMBL" id="KAF4146174.1"/>
    </source>
</evidence>
<dbReference type="AlphaFoldDB" id="A0A8S9V3V2"/>
<dbReference type="GO" id="GO:0043657">
    <property type="term" value="C:host cell"/>
    <property type="evidence" value="ECO:0007669"/>
    <property type="project" value="UniProtKB-SubCell"/>
</dbReference>
<evidence type="ECO:0000259" key="7">
    <source>
        <dbReference type="Pfam" id="PF22748"/>
    </source>
</evidence>
<keyword evidence="5" id="KW-0732">Signal</keyword>
<proteinExistence type="inferred from homology"/>
<comment type="similarity">
    <text evidence="3">Belongs to the RxLR effector family.</text>
</comment>
<dbReference type="InterPro" id="IPR054463">
    <property type="entry name" value="PexRD54_WY"/>
</dbReference>
<keyword evidence="4" id="KW-0964">Secreted</keyword>
<sequence length="407" mass="46937">MSTKGASAVSVLTTQYGDDVLYKMIQDAKRVPSMEGLASRLQREQLQFWITTRKDPTEVFRIFKLHTKGESMLSDSKFNAWVKYVDTLNVNNPEEPKLLISTLSKYIFEGDLLTMAKSTEGANSIATKLETEISQFWLNSHKTPAHAFTTDLRLGKTTHHLLENPLFSSWVKYVDAYIARYPDKKMTVIATLTRAFDDRDVAAILAAGRARTPTKQVAARLQSAQVEMWLSSGKSVDDVYRLLRWMRYVGDFYQKHPTNQESWLEPLKGYYGWSGVEHMIDNAMENPNAQKIAERVEKAWRKNWLDEGELPKHVWTKYLDDFNQRYPSKKTTMIDCFRANYYDIRLVSILDAAKKDSATKKLASKLEDALLDKWVAAREKLADLRRIFGDGEPYDNLLERYSKKLKA</sequence>
<evidence type="ECO:0000256" key="3">
    <source>
        <dbReference type="ARBA" id="ARBA00010400"/>
    </source>
</evidence>
<organism evidence="8 9">
    <name type="scientific">Phytophthora infestans</name>
    <name type="common">Potato late blight agent</name>
    <name type="synonym">Botrytis infestans</name>
    <dbReference type="NCBI Taxonomy" id="4787"/>
    <lineage>
        <taxon>Eukaryota</taxon>
        <taxon>Sar</taxon>
        <taxon>Stramenopiles</taxon>
        <taxon>Oomycota</taxon>
        <taxon>Peronosporomycetes</taxon>
        <taxon>Peronosporales</taxon>
        <taxon>Peronosporaceae</taxon>
        <taxon>Phytophthora</taxon>
    </lineage>
</organism>
<dbReference type="Pfam" id="PF22748">
    <property type="entry name" value="PexRD54_WY"/>
    <property type="match status" value="2"/>
</dbReference>
<keyword evidence="6" id="KW-0843">Virulence</keyword>
<evidence type="ECO:0000256" key="5">
    <source>
        <dbReference type="ARBA" id="ARBA00022729"/>
    </source>
</evidence>
<accession>A0A8S9V3V2</accession>
<evidence type="ECO:0000313" key="9">
    <source>
        <dbReference type="Proteomes" id="UP000704712"/>
    </source>
</evidence>
<dbReference type="EMBL" id="JAACNO010000644">
    <property type="protein sequence ID" value="KAF4146174.1"/>
    <property type="molecule type" value="Genomic_DNA"/>
</dbReference>
<comment type="subcellular location">
    <subcellularLocation>
        <location evidence="1">Host cell</location>
    </subcellularLocation>
    <subcellularLocation>
        <location evidence="2">Secreted</location>
    </subcellularLocation>
</comment>
<evidence type="ECO:0000256" key="1">
    <source>
        <dbReference type="ARBA" id="ARBA00004340"/>
    </source>
</evidence>
<feature type="domain" description="RxLR effector PexRD54 WY" evidence="7">
    <location>
        <begin position="133"/>
        <end position="174"/>
    </location>
</feature>
<evidence type="ECO:0000256" key="2">
    <source>
        <dbReference type="ARBA" id="ARBA00004613"/>
    </source>
</evidence>
<comment type="caution">
    <text evidence="8">The sequence shown here is derived from an EMBL/GenBank/DDBJ whole genome shotgun (WGS) entry which is preliminary data.</text>
</comment>